<keyword evidence="9" id="KW-1185">Reference proteome</keyword>
<keyword evidence="4" id="KW-0238">DNA-binding</keyword>
<keyword evidence="2" id="KW-0902">Two-component regulatory system</keyword>
<comment type="caution">
    <text evidence="8">The sequence shown here is derived from an EMBL/GenBank/DDBJ whole genome shotgun (WGS) entry which is preliminary data.</text>
</comment>
<dbReference type="PANTHER" id="PTHR44591">
    <property type="entry name" value="STRESS RESPONSE REGULATOR PROTEIN 1"/>
    <property type="match status" value="1"/>
</dbReference>
<dbReference type="Pfam" id="PF00072">
    <property type="entry name" value="Response_reg"/>
    <property type="match status" value="1"/>
</dbReference>
<dbReference type="AlphaFoldDB" id="A0A543K922"/>
<protein>
    <submittedName>
        <fullName evidence="8">Response regulator receiver protein</fullName>
    </submittedName>
</protein>
<dbReference type="GO" id="GO:0003677">
    <property type="term" value="F:DNA binding"/>
    <property type="evidence" value="ECO:0007669"/>
    <property type="project" value="UniProtKB-KW"/>
</dbReference>
<evidence type="ECO:0000313" key="8">
    <source>
        <dbReference type="EMBL" id="TQM91553.1"/>
    </source>
</evidence>
<name>A0A543K922_9RHOB</name>
<dbReference type="CDD" id="cd17574">
    <property type="entry name" value="REC_OmpR"/>
    <property type="match status" value="1"/>
</dbReference>
<evidence type="ECO:0000259" key="7">
    <source>
        <dbReference type="PROSITE" id="PS50110"/>
    </source>
</evidence>
<keyword evidence="3" id="KW-0805">Transcription regulation</keyword>
<evidence type="ECO:0000256" key="1">
    <source>
        <dbReference type="ARBA" id="ARBA00022553"/>
    </source>
</evidence>
<evidence type="ECO:0000256" key="3">
    <source>
        <dbReference type="ARBA" id="ARBA00023015"/>
    </source>
</evidence>
<dbReference type="Proteomes" id="UP000320582">
    <property type="component" value="Unassembled WGS sequence"/>
</dbReference>
<feature type="domain" description="Response regulatory" evidence="7">
    <location>
        <begin position="9"/>
        <end position="125"/>
    </location>
</feature>
<keyword evidence="1 6" id="KW-0597">Phosphoprotein</keyword>
<organism evidence="8 9">
    <name type="scientific">Roseinatronobacter monicus</name>
    <dbReference type="NCBI Taxonomy" id="393481"/>
    <lineage>
        <taxon>Bacteria</taxon>
        <taxon>Pseudomonadati</taxon>
        <taxon>Pseudomonadota</taxon>
        <taxon>Alphaproteobacteria</taxon>
        <taxon>Rhodobacterales</taxon>
        <taxon>Paracoccaceae</taxon>
        <taxon>Roseinatronobacter</taxon>
    </lineage>
</organism>
<feature type="modified residue" description="4-aspartylphosphate" evidence="6">
    <location>
        <position position="58"/>
    </location>
</feature>
<evidence type="ECO:0000256" key="4">
    <source>
        <dbReference type="ARBA" id="ARBA00023125"/>
    </source>
</evidence>
<dbReference type="FunFam" id="3.40.50.2300:FF:000001">
    <property type="entry name" value="DNA-binding response regulator PhoB"/>
    <property type="match status" value="1"/>
</dbReference>
<accession>A0A543K922</accession>
<gene>
    <name evidence="8" type="ORF">BD293_0117</name>
</gene>
<dbReference type="PROSITE" id="PS50110">
    <property type="entry name" value="RESPONSE_REGULATORY"/>
    <property type="match status" value="1"/>
</dbReference>
<dbReference type="RefSeq" id="WP_142079331.1">
    <property type="nucleotide sequence ID" value="NZ_VFPT01000001.1"/>
</dbReference>
<dbReference type="InterPro" id="IPR050595">
    <property type="entry name" value="Bact_response_regulator"/>
</dbReference>
<evidence type="ECO:0000256" key="5">
    <source>
        <dbReference type="ARBA" id="ARBA00023163"/>
    </source>
</evidence>
<dbReference type="InterPro" id="IPR001789">
    <property type="entry name" value="Sig_transdc_resp-reg_receiver"/>
</dbReference>
<dbReference type="InterPro" id="IPR011006">
    <property type="entry name" value="CheY-like_superfamily"/>
</dbReference>
<evidence type="ECO:0000256" key="6">
    <source>
        <dbReference type="PROSITE-ProRule" id="PRU00169"/>
    </source>
</evidence>
<dbReference type="GO" id="GO:0000160">
    <property type="term" value="P:phosphorelay signal transduction system"/>
    <property type="evidence" value="ECO:0007669"/>
    <property type="project" value="UniProtKB-KW"/>
</dbReference>
<proteinExistence type="predicted"/>
<dbReference type="Gene3D" id="3.40.50.2300">
    <property type="match status" value="1"/>
</dbReference>
<evidence type="ECO:0000313" key="9">
    <source>
        <dbReference type="Proteomes" id="UP000320582"/>
    </source>
</evidence>
<evidence type="ECO:0000256" key="2">
    <source>
        <dbReference type="ARBA" id="ARBA00023012"/>
    </source>
</evidence>
<dbReference type="OrthoDB" id="9801602at2"/>
<dbReference type="SMART" id="SM00448">
    <property type="entry name" value="REC"/>
    <property type="match status" value="1"/>
</dbReference>
<dbReference type="EMBL" id="VFPT01000001">
    <property type="protein sequence ID" value="TQM91553.1"/>
    <property type="molecule type" value="Genomic_DNA"/>
</dbReference>
<sequence>MEDKARKAEILVVEDEDNIAIALNYLLTREGYNQTRLATGAGAIELIRERKPDLVLLDVMLPEVSGYEICQSVRADPDCSEVRILMMTARGSAMERRKGLAMGADGFISKPFELKELREQVRKILAGELDQVRQAGIADA</sequence>
<dbReference type="PANTHER" id="PTHR44591:SF3">
    <property type="entry name" value="RESPONSE REGULATORY DOMAIN-CONTAINING PROTEIN"/>
    <property type="match status" value="1"/>
</dbReference>
<dbReference type="SUPFAM" id="SSF52172">
    <property type="entry name" value="CheY-like"/>
    <property type="match status" value="1"/>
</dbReference>
<reference evidence="8 9" key="1">
    <citation type="submission" date="2019-06" db="EMBL/GenBank/DDBJ databases">
        <title>Genomic Encyclopedia of Archaeal and Bacterial Type Strains, Phase II (KMG-II): from individual species to whole genera.</title>
        <authorList>
            <person name="Goeker M."/>
        </authorList>
    </citation>
    <scope>NUCLEOTIDE SEQUENCE [LARGE SCALE GENOMIC DNA]</scope>
    <source>
        <strain evidence="8 9">DSM 18423</strain>
    </source>
</reference>
<keyword evidence="5" id="KW-0804">Transcription</keyword>